<feature type="compositionally biased region" description="Low complexity" evidence="1">
    <location>
        <begin position="124"/>
        <end position="154"/>
    </location>
</feature>
<gene>
    <name evidence="3" type="ORF">ACFQ44_04560</name>
</gene>
<organism evidence="3 4">
    <name type="scientific">Levilactobacillus lanxiensis</name>
    <dbReference type="NCBI Taxonomy" id="2799568"/>
    <lineage>
        <taxon>Bacteria</taxon>
        <taxon>Bacillati</taxon>
        <taxon>Bacillota</taxon>
        <taxon>Bacilli</taxon>
        <taxon>Lactobacillales</taxon>
        <taxon>Lactobacillaceae</taxon>
        <taxon>Levilactobacillus</taxon>
    </lineage>
</organism>
<feature type="domain" description="DUF5776" evidence="2">
    <location>
        <begin position="262"/>
        <end position="329"/>
    </location>
</feature>
<dbReference type="Pfam" id="PF19087">
    <property type="entry name" value="DUF5776"/>
    <property type="match status" value="1"/>
</dbReference>
<proteinExistence type="predicted"/>
<dbReference type="InterPro" id="IPR044081">
    <property type="entry name" value="DUF5776"/>
</dbReference>
<sequence>MQARGLAGNSSWMTDQIVLNLKTEDIYYRVSTNEFVQIGPGATFEDTSKPLTLTFNFVDSTNHSIYRQESFDVPSDLYNSDFVSTLKTQALPISGYFLNSSNPVTASENNTTFTYHYIADPDSGSDSGSSSNSSSDSSSNSGAGSSSNTNTSSSLTPPKTAVTQPSASNTTSKASPLAVKGTAIYATKKIGLYTSPNFKATTRNIWYVKKSRQNRPKFIVTGYKRSQNGTLRYRIRDINHNSLTNDRRGYITANSQYVQPLYYQSQPTKIRVIAAKGLNGYHHVDLSGRIARHYKRGSVLKVTAIRDYHLTTRMMLPNGQYVSGNKTLVIKK</sequence>
<keyword evidence="4" id="KW-1185">Reference proteome</keyword>
<feature type="region of interest" description="Disordered" evidence="1">
    <location>
        <begin position="124"/>
        <end position="174"/>
    </location>
</feature>
<name>A0ABW4D057_9LACO</name>
<protein>
    <submittedName>
        <fullName evidence="3">DUF5776 domain-containing protein</fullName>
    </submittedName>
</protein>
<reference evidence="4" key="1">
    <citation type="journal article" date="2019" name="Int. J. Syst. Evol. Microbiol.">
        <title>The Global Catalogue of Microorganisms (GCM) 10K type strain sequencing project: providing services to taxonomists for standard genome sequencing and annotation.</title>
        <authorList>
            <consortium name="The Broad Institute Genomics Platform"/>
            <consortium name="The Broad Institute Genome Sequencing Center for Infectious Disease"/>
            <person name="Wu L."/>
            <person name="Ma J."/>
        </authorList>
    </citation>
    <scope>NUCLEOTIDE SEQUENCE [LARGE SCALE GENOMIC DNA]</scope>
    <source>
        <strain evidence="4">CCM 8979</strain>
    </source>
</reference>
<dbReference type="EMBL" id="JBHTOD010000003">
    <property type="protein sequence ID" value="MFD1454959.1"/>
    <property type="molecule type" value="Genomic_DNA"/>
</dbReference>
<evidence type="ECO:0000259" key="2">
    <source>
        <dbReference type="Pfam" id="PF19087"/>
    </source>
</evidence>
<feature type="compositionally biased region" description="Polar residues" evidence="1">
    <location>
        <begin position="155"/>
        <end position="174"/>
    </location>
</feature>
<dbReference type="Proteomes" id="UP001597189">
    <property type="component" value="Unassembled WGS sequence"/>
</dbReference>
<evidence type="ECO:0000256" key="1">
    <source>
        <dbReference type="SAM" id="MobiDB-lite"/>
    </source>
</evidence>
<accession>A0ABW4D057</accession>
<comment type="caution">
    <text evidence="3">The sequence shown here is derived from an EMBL/GenBank/DDBJ whole genome shotgun (WGS) entry which is preliminary data.</text>
</comment>
<evidence type="ECO:0000313" key="3">
    <source>
        <dbReference type="EMBL" id="MFD1454959.1"/>
    </source>
</evidence>
<evidence type="ECO:0000313" key="4">
    <source>
        <dbReference type="Proteomes" id="UP001597189"/>
    </source>
</evidence>
<dbReference type="RefSeq" id="WP_382404170.1">
    <property type="nucleotide sequence ID" value="NZ_JBHTOD010000003.1"/>
</dbReference>